<evidence type="ECO:0000259" key="7">
    <source>
        <dbReference type="Pfam" id="PF07715"/>
    </source>
</evidence>
<sequence length="854" mass="96732">MKAKTISISALFLCMPMSLLLAQNTQDTLKGEKKIDEVKIIGNSKKGSESNIITTQKKAVEVIERVGSVQLEKQGIGDVSVAVTKATGSQKQEGSGQIFIRGLGDRNNSTTINGLPIPSNDPMYKNLDLSIIKTDMIDFVGLEKVYQPKLWGDMSGANVDIVTKVYTGKPYFKVNLGSSVNTNAIRKNNFYLQDGPDYFGFKQINRPSNARLATQGYAFSTSWNNKERLTPINSNLGVDFGTNFKIGSQGRLSIFGYGSFDNDYTFVEGTIGSSYNNTGSALKDLYGQEYRYLTNTTGLLNVNYRINPNHSINYSSNYIHTTEQKLGNYSGYIRDVNELLNENQERIEVANLRRALYKTNDLFINQLRGEHKLSDPLKIIWNVGYNRLDSRRPDRQQNISVFNTETGNNYFANSNPGANQRYFDKLIENDYVGDLHAEYNFSDDLKVTLGYSGRMKDSDFRAYQYNFRILQPQGNYYLDPQNYDGFFNLNNYSTGNLFQISTFWGDIKDPQQALKPQYYQSKLFNNAGYANIEYKFNDKFTGQLGLRYDNLDQEITYMTAIFSNGGIINKNYSKLLPSLNLKYAVNDKNNLRFSASKTYTKPLLIELAPYEYEEIDELSFGNVDLNPADNYNVDLKWEWFPNRSEVISVTAFGKYIIDPIARVTVNSSSNSVSFVNTGDSGRVFGVEAEVRKDLYQVNNTRFYTFLNASYINSQQDLNNDKVVAENPNSRVSVDFIKDKDKMQGASDFLANVNLGWEQKWGDKNAFDFVLSYSYISDNIYALGYQTKGNIVDKSINTLDAILKLKFASGLGISFTGRNLINPDYKRVQANDNGDVTVRSFKKGMNYGVGFSYEF</sequence>
<dbReference type="InterPro" id="IPR000531">
    <property type="entry name" value="Beta-barrel_TonB"/>
</dbReference>
<evidence type="ECO:0000313" key="8">
    <source>
        <dbReference type="EMBL" id="SDF16225.1"/>
    </source>
</evidence>
<keyword evidence="4" id="KW-0798">TonB box</keyword>
<dbReference type="Proteomes" id="UP000199203">
    <property type="component" value="Unassembled WGS sequence"/>
</dbReference>
<dbReference type="InterPro" id="IPR036942">
    <property type="entry name" value="Beta-barrel_TonB_sf"/>
</dbReference>
<dbReference type="InterPro" id="IPR037066">
    <property type="entry name" value="Plug_dom_sf"/>
</dbReference>
<evidence type="ECO:0000256" key="5">
    <source>
        <dbReference type="SAM" id="SignalP"/>
    </source>
</evidence>
<comment type="subcellular location">
    <subcellularLocation>
        <location evidence="1 4">Cell outer membrane</location>
    </subcellularLocation>
</comment>
<proteinExistence type="inferred from homology"/>
<protein>
    <submittedName>
        <fullName evidence="8">TonB-dependent receptor</fullName>
    </submittedName>
</protein>
<name>A0A1G7IUE3_9FLAO</name>
<dbReference type="Pfam" id="PF00593">
    <property type="entry name" value="TonB_dep_Rec_b-barrel"/>
    <property type="match status" value="1"/>
</dbReference>
<evidence type="ECO:0000313" key="9">
    <source>
        <dbReference type="Proteomes" id="UP000199203"/>
    </source>
</evidence>
<feature type="domain" description="TonB-dependent receptor-like beta-barrel" evidence="6">
    <location>
        <begin position="385"/>
        <end position="819"/>
    </location>
</feature>
<accession>A0A1G7IUE3</accession>
<feature type="signal peptide" evidence="5">
    <location>
        <begin position="1"/>
        <end position="22"/>
    </location>
</feature>
<comment type="similarity">
    <text evidence="4">Belongs to the TonB-dependent receptor family.</text>
</comment>
<dbReference type="GO" id="GO:0009279">
    <property type="term" value="C:cell outer membrane"/>
    <property type="evidence" value="ECO:0007669"/>
    <property type="project" value="UniProtKB-SubCell"/>
</dbReference>
<dbReference type="RefSeq" id="WP_089872180.1">
    <property type="nucleotide sequence ID" value="NZ_FNBH01000001.1"/>
</dbReference>
<dbReference type="PANTHER" id="PTHR40980">
    <property type="entry name" value="PLUG DOMAIN-CONTAINING PROTEIN"/>
    <property type="match status" value="1"/>
</dbReference>
<feature type="chain" id="PRO_5011477957" evidence="5">
    <location>
        <begin position="23"/>
        <end position="854"/>
    </location>
</feature>
<keyword evidence="5" id="KW-0732">Signal</keyword>
<dbReference type="AlphaFoldDB" id="A0A1G7IUE3"/>
<dbReference type="Pfam" id="PF07715">
    <property type="entry name" value="Plug"/>
    <property type="match status" value="1"/>
</dbReference>
<organism evidence="8 9">
    <name type="scientific">Epilithonimonas hungarica</name>
    <dbReference type="NCBI Taxonomy" id="454006"/>
    <lineage>
        <taxon>Bacteria</taxon>
        <taxon>Pseudomonadati</taxon>
        <taxon>Bacteroidota</taxon>
        <taxon>Flavobacteriia</taxon>
        <taxon>Flavobacteriales</taxon>
        <taxon>Weeksellaceae</taxon>
        <taxon>Chryseobacterium group</taxon>
        <taxon>Epilithonimonas</taxon>
    </lineage>
</organism>
<keyword evidence="8" id="KW-0675">Receptor</keyword>
<reference evidence="9" key="1">
    <citation type="submission" date="2016-10" db="EMBL/GenBank/DDBJ databases">
        <authorList>
            <person name="Varghese N."/>
            <person name="Submissions S."/>
        </authorList>
    </citation>
    <scope>NUCLEOTIDE SEQUENCE [LARGE SCALE GENOMIC DNA]</scope>
    <source>
        <strain evidence="9">DSM 19684</strain>
    </source>
</reference>
<evidence type="ECO:0000256" key="2">
    <source>
        <dbReference type="ARBA" id="ARBA00023136"/>
    </source>
</evidence>
<evidence type="ECO:0000256" key="4">
    <source>
        <dbReference type="RuleBase" id="RU003357"/>
    </source>
</evidence>
<dbReference type="EMBL" id="FNBH01000001">
    <property type="protein sequence ID" value="SDF16225.1"/>
    <property type="molecule type" value="Genomic_DNA"/>
</dbReference>
<feature type="domain" description="TonB-dependent receptor plug" evidence="7">
    <location>
        <begin position="61"/>
        <end position="140"/>
    </location>
</feature>
<keyword evidence="3" id="KW-0998">Cell outer membrane</keyword>
<keyword evidence="2 4" id="KW-0472">Membrane</keyword>
<dbReference type="Gene3D" id="2.170.130.10">
    <property type="entry name" value="TonB-dependent receptor, plug domain"/>
    <property type="match status" value="1"/>
</dbReference>
<evidence type="ECO:0000256" key="1">
    <source>
        <dbReference type="ARBA" id="ARBA00004442"/>
    </source>
</evidence>
<dbReference type="Gene3D" id="2.40.170.20">
    <property type="entry name" value="TonB-dependent receptor, beta-barrel domain"/>
    <property type="match status" value="1"/>
</dbReference>
<evidence type="ECO:0000256" key="3">
    <source>
        <dbReference type="ARBA" id="ARBA00023237"/>
    </source>
</evidence>
<dbReference type="STRING" id="454006.SAMN05421825_1191"/>
<keyword evidence="9" id="KW-1185">Reference proteome</keyword>
<gene>
    <name evidence="8" type="ORF">SAMN05421825_1191</name>
</gene>
<evidence type="ECO:0000259" key="6">
    <source>
        <dbReference type="Pfam" id="PF00593"/>
    </source>
</evidence>
<dbReference type="OrthoDB" id="9768470at2"/>
<dbReference type="PANTHER" id="PTHR40980:SF5">
    <property type="entry name" value="TONB-DEPENDENT RECEPTOR"/>
    <property type="match status" value="1"/>
</dbReference>
<dbReference type="SUPFAM" id="SSF56935">
    <property type="entry name" value="Porins"/>
    <property type="match status" value="1"/>
</dbReference>
<dbReference type="InterPro" id="IPR012910">
    <property type="entry name" value="Plug_dom"/>
</dbReference>